<keyword evidence="3" id="KW-1185">Reference proteome</keyword>
<protein>
    <submittedName>
        <fullName evidence="2">Uncharacterized protein</fullName>
    </submittedName>
</protein>
<proteinExistence type="predicted"/>
<sequence>NNRVTMQSHCFCHSWATSLLLSRRGKPLRNRFLPPYLKNSETIEHLPGRRHNRYTQTSPFISRHPSFGQRNINRKMDWYIKYQKKACVQDEEGNFWFRGTLEAALMEKEMEKDVEEEVDTGSDSSTADSGLGDTLRTTDEGSPPSIWKSGKDQDGAVIPDLDMHFNSDEIVDFDNEILNNLSTIKIADRKFCRKRQHIRSNKLKNWTSDQFFKFYFM</sequence>
<comment type="caution">
    <text evidence="2">The sequence shown here is derived from an EMBL/GenBank/DDBJ whole genome shotgun (WGS) entry which is preliminary data.</text>
</comment>
<dbReference type="EMBL" id="LNIX01000006">
    <property type="protein sequence ID" value="OXA53124.1"/>
    <property type="molecule type" value="Genomic_DNA"/>
</dbReference>
<evidence type="ECO:0000313" key="3">
    <source>
        <dbReference type="Proteomes" id="UP000198287"/>
    </source>
</evidence>
<accession>A0A226E7Q7</accession>
<dbReference type="Proteomes" id="UP000198287">
    <property type="component" value="Unassembled WGS sequence"/>
</dbReference>
<name>A0A226E7Q7_FOLCA</name>
<evidence type="ECO:0000313" key="2">
    <source>
        <dbReference type="EMBL" id="OXA53124.1"/>
    </source>
</evidence>
<dbReference type="AlphaFoldDB" id="A0A226E7Q7"/>
<organism evidence="2 3">
    <name type="scientific">Folsomia candida</name>
    <name type="common">Springtail</name>
    <dbReference type="NCBI Taxonomy" id="158441"/>
    <lineage>
        <taxon>Eukaryota</taxon>
        <taxon>Metazoa</taxon>
        <taxon>Ecdysozoa</taxon>
        <taxon>Arthropoda</taxon>
        <taxon>Hexapoda</taxon>
        <taxon>Collembola</taxon>
        <taxon>Entomobryomorpha</taxon>
        <taxon>Isotomoidea</taxon>
        <taxon>Isotomidae</taxon>
        <taxon>Proisotominae</taxon>
        <taxon>Folsomia</taxon>
    </lineage>
</organism>
<reference evidence="2 3" key="1">
    <citation type="submission" date="2015-12" db="EMBL/GenBank/DDBJ databases">
        <title>The genome of Folsomia candida.</title>
        <authorList>
            <person name="Faddeeva A."/>
            <person name="Derks M.F."/>
            <person name="Anvar Y."/>
            <person name="Smit S."/>
            <person name="Van Straalen N."/>
            <person name="Roelofs D."/>
        </authorList>
    </citation>
    <scope>NUCLEOTIDE SEQUENCE [LARGE SCALE GENOMIC DNA]</scope>
    <source>
        <strain evidence="2 3">VU population</strain>
        <tissue evidence="2">Whole body</tissue>
    </source>
</reference>
<gene>
    <name evidence="2" type="ORF">Fcan01_12348</name>
</gene>
<feature type="non-terminal residue" evidence="2">
    <location>
        <position position="1"/>
    </location>
</feature>
<feature type="compositionally biased region" description="Low complexity" evidence="1">
    <location>
        <begin position="121"/>
        <end position="134"/>
    </location>
</feature>
<evidence type="ECO:0000256" key="1">
    <source>
        <dbReference type="SAM" id="MobiDB-lite"/>
    </source>
</evidence>
<feature type="region of interest" description="Disordered" evidence="1">
    <location>
        <begin position="110"/>
        <end position="153"/>
    </location>
</feature>